<comment type="subcellular location">
    <subcellularLocation>
        <location evidence="1">Membrane</location>
        <topology evidence="1">Multi-pass membrane protein</topology>
    </subcellularLocation>
</comment>
<proteinExistence type="inferred from homology"/>
<feature type="transmembrane region" description="Helical" evidence="8">
    <location>
        <begin position="211"/>
        <end position="229"/>
    </location>
</feature>
<dbReference type="EMBL" id="JAGDEL010000015">
    <property type="protein sequence ID" value="MBO1513597.1"/>
    <property type="molecule type" value="Genomic_DNA"/>
</dbReference>
<keyword evidence="3 7" id="KW-0813">Transport</keyword>
<dbReference type="Pfam" id="PF00230">
    <property type="entry name" value="MIP"/>
    <property type="match status" value="1"/>
</dbReference>
<feature type="transmembrane region" description="Helical" evidence="8">
    <location>
        <begin position="39"/>
        <end position="62"/>
    </location>
</feature>
<dbReference type="Gene3D" id="1.20.1080.10">
    <property type="entry name" value="Glycerol uptake facilitator protein"/>
    <property type="match status" value="1"/>
</dbReference>
<keyword evidence="10" id="KW-1185">Reference proteome</keyword>
<sequence>MSPFLGEVIGTMILIIFGGGVVGGVVLNKSKAQNSGWIVITMGWGFAVAFGAYAVGSVSGAHLNPAVTIGFASIGEFPWADVPAYVTAQMIGAFIGATIVWLYYYPHWKATEDQGAKLAVFSTDPAIPHTPSNLISEVLGTAILVFGLLSIGANEFTEGLNPIIVGFFITAIGLSLGGTTGYAINPARDLGPRIAHFLLPIAGKGSSNWKYAWIPVVGPIVGGMLGAQFHQALFVSGSINALYILIGVLAVIVLIARVANTNRVVHTNSTHLNEG</sequence>
<evidence type="ECO:0000256" key="2">
    <source>
        <dbReference type="ARBA" id="ARBA00006175"/>
    </source>
</evidence>
<dbReference type="PANTHER" id="PTHR43829">
    <property type="entry name" value="AQUAPORIN OR AQUAGLYCEROPORIN RELATED"/>
    <property type="match status" value="1"/>
</dbReference>
<evidence type="ECO:0000256" key="3">
    <source>
        <dbReference type="ARBA" id="ARBA00022448"/>
    </source>
</evidence>
<dbReference type="Proteomes" id="UP000663981">
    <property type="component" value="Unassembled WGS sequence"/>
</dbReference>
<comment type="caution">
    <text evidence="9">The sequence shown here is derived from an EMBL/GenBank/DDBJ whole genome shotgun (WGS) entry which is preliminary data.</text>
</comment>
<feature type="transmembrane region" description="Helical" evidence="8">
    <location>
        <begin position="82"/>
        <end position="104"/>
    </location>
</feature>
<gene>
    <name evidence="9" type="ORF">I7822_18305</name>
</gene>
<evidence type="ECO:0000256" key="1">
    <source>
        <dbReference type="ARBA" id="ARBA00004141"/>
    </source>
</evidence>
<evidence type="ECO:0000256" key="6">
    <source>
        <dbReference type="ARBA" id="ARBA00023136"/>
    </source>
</evidence>
<keyword evidence="5 8" id="KW-1133">Transmembrane helix</keyword>
<evidence type="ECO:0000313" key="9">
    <source>
        <dbReference type="EMBL" id="MBO1513597.1"/>
    </source>
</evidence>
<evidence type="ECO:0000256" key="8">
    <source>
        <dbReference type="SAM" id="Phobius"/>
    </source>
</evidence>
<protein>
    <submittedName>
        <fullName evidence="9">Aquaporin family protein</fullName>
    </submittedName>
</protein>
<dbReference type="PRINTS" id="PR00783">
    <property type="entry name" value="MINTRINSICP"/>
</dbReference>
<evidence type="ECO:0000256" key="4">
    <source>
        <dbReference type="ARBA" id="ARBA00022692"/>
    </source>
</evidence>
<comment type="similarity">
    <text evidence="2 7">Belongs to the MIP/aquaporin (TC 1.A.8) family.</text>
</comment>
<dbReference type="NCBIfam" id="TIGR00861">
    <property type="entry name" value="MIP"/>
    <property type="match status" value="1"/>
</dbReference>
<dbReference type="SUPFAM" id="SSF81338">
    <property type="entry name" value="Aquaporin-like"/>
    <property type="match status" value="1"/>
</dbReference>
<evidence type="ECO:0000256" key="5">
    <source>
        <dbReference type="ARBA" id="ARBA00022989"/>
    </source>
</evidence>
<keyword evidence="4 7" id="KW-0812">Transmembrane</keyword>
<accession>A0ABS3N5S2</accession>
<dbReference type="PANTHER" id="PTHR43829:SF9">
    <property type="entry name" value="AQUAPORIN-9"/>
    <property type="match status" value="1"/>
</dbReference>
<feature type="transmembrane region" description="Helical" evidence="8">
    <location>
        <begin position="6"/>
        <end position="27"/>
    </location>
</feature>
<dbReference type="InterPro" id="IPR050363">
    <property type="entry name" value="MIP/Aquaporin"/>
</dbReference>
<dbReference type="InterPro" id="IPR000425">
    <property type="entry name" value="MIP"/>
</dbReference>
<dbReference type="RefSeq" id="WP_207980551.1">
    <property type="nucleotide sequence ID" value="NZ_JAGDEL010000015.1"/>
</dbReference>
<evidence type="ECO:0000256" key="7">
    <source>
        <dbReference type="RuleBase" id="RU000477"/>
    </source>
</evidence>
<evidence type="ECO:0000313" key="10">
    <source>
        <dbReference type="Proteomes" id="UP000663981"/>
    </source>
</evidence>
<feature type="transmembrane region" description="Helical" evidence="8">
    <location>
        <begin position="134"/>
        <end position="151"/>
    </location>
</feature>
<dbReference type="PROSITE" id="PS00221">
    <property type="entry name" value="MIP"/>
    <property type="match status" value="1"/>
</dbReference>
<name>A0ABS3N5S2_9BACI</name>
<keyword evidence="6 8" id="KW-0472">Membrane</keyword>
<feature type="transmembrane region" description="Helical" evidence="8">
    <location>
        <begin position="163"/>
        <end position="184"/>
    </location>
</feature>
<dbReference type="InterPro" id="IPR023271">
    <property type="entry name" value="Aquaporin-like"/>
</dbReference>
<feature type="transmembrane region" description="Helical" evidence="8">
    <location>
        <begin position="241"/>
        <end position="259"/>
    </location>
</feature>
<reference evidence="9 10" key="1">
    <citation type="submission" date="2021-03" db="EMBL/GenBank/DDBJ databases">
        <title>Whole genome sequence of Metabacillus bambusae BG109.</title>
        <authorList>
            <person name="Jeong J.W."/>
        </authorList>
    </citation>
    <scope>NUCLEOTIDE SEQUENCE [LARGE SCALE GENOMIC DNA]</scope>
    <source>
        <strain evidence="9 10">BG109</strain>
    </source>
</reference>
<dbReference type="InterPro" id="IPR022357">
    <property type="entry name" value="MIP_CS"/>
</dbReference>
<organism evidence="9 10">
    <name type="scientific">Metabacillus bambusae</name>
    <dbReference type="NCBI Taxonomy" id="2795218"/>
    <lineage>
        <taxon>Bacteria</taxon>
        <taxon>Bacillati</taxon>
        <taxon>Bacillota</taxon>
        <taxon>Bacilli</taxon>
        <taxon>Bacillales</taxon>
        <taxon>Bacillaceae</taxon>
        <taxon>Metabacillus</taxon>
    </lineage>
</organism>